<dbReference type="SUPFAM" id="SSF51206">
    <property type="entry name" value="cAMP-binding domain-like"/>
    <property type="match status" value="1"/>
</dbReference>
<evidence type="ECO:0000259" key="1">
    <source>
        <dbReference type="Pfam" id="PF00027"/>
    </source>
</evidence>
<gene>
    <name evidence="2" type="ORF">QE404_002009</name>
</gene>
<dbReference type="InterPro" id="IPR018490">
    <property type="entry name" value="cNMP-bd_dom_sf"/>
</dbReference>
<dbReference type="Gene3D" id="2.60.120.10">
    <property type="entry name" value="Jelly Rolls"/>
    <property type="match status" value="1"/>
</dbReference>
<sequence>MNDTFRNHLCEIIDLTDAEYELIKGYYSSFRFRKHQFVIQENQHVDYMYFVSEGLLKCSLTDALGKEHILQFACKNWWISDFQAYFKQEPSTLSVQCLSDSELIGISYQDMEALHLQFPKMEHFFRVKSNFGYIALQKRIVSLMSHSARERYDAFLNQYPDLVQKISKQLLANYLGVSRETLSRLQM</sequence>
<organism evidence="2 3">
    <name type="scientific">Chryseobacterium camelliae</name>
    <dbReference type="NCBI Taxonomy" id="1265445"/>
    <lineage>
        <taxon>Bacteria</taxon>
        <taxon>Pseudomonadati</taxon>
        <taxon>Bacteroidota</taxon>
        <taxon>Flavobacteriia</taxon>
        <taxon>Flavobacteriales</taxon>
        <taxon>Weeksellaceae</taxon>
        <taxon>Chryseobacterium group</taxon>
        <taxon>Chryseobacterium</taxon>
    </lineage>
</organism>
<reference evidence="2 3" key="1">
    <citation type="submission" date="2023-07" db="EMBL/GenBank/DDBJ databases">
        <title>Functional and genomic diversity of the sorghum phyllosphere microbiome.</title>
        <authorList>
            <person name="Shade A."/>
        </authorList>
    </citation>
    <scope>NUCLEOTIDE SEQUENCE [LARGE SCALE GENOMIC DNA]</scope>
    <source>
        <strain evidence="2 3">SORGH_AS_1064</strain>
    </source>
</reference>
<dbReference type="CDD" id="cd00038">
    <property type="entry name" value="CAP_ED"/>
    <property type="match status" value="1"/>
</dbReference>
<proteinExistence type="predicted"/>
<name>A0ABU0TIH6_9FLAO</name>
<keyword evidence="3" id="KW-1185">Reference proteome</keyword>
<feature type="domain" description="Cyclic nucleotide-binding" evidence="1">
    <location>
        <begin position="31"/>
        <end position="115"/>
    </location>
</feature>
<dbReference type="Pfam" id="PF00027">
    <property type="entry name" value="cNMP_binding"/>
    <property type="match status" value="1"/>
</dbReference>
<evidence type="ECO:0000313" key="3">
    <source>
        <dbReference type="Proteomes" id="UP001225072"/>
    </source>
</evidence>
<dbReference type="InterPro" id="IPR000595">
    <property type="entry name" value="cNMP-bd_dom"/>
</dbReference>
<comment type="caution">
    <text evidence="2">The sequence shown here is derived from an EMBL/GenBank/DDBJ whole genome shotgun (WGS) entry which is preliminary data.</text>
</comment>
<dbReference type="RefSeq" id="WP_307449957.1">
    <property type="nucleotide sequence ID" value="NZ_JAUTAL010000001.1"/>
</dbReference>
<dbReference type="EMBL" id="JAUTAL010000001">
    <property type="protein sequence ID" value="MDQ1096862.1"/>
    <property type="molecule type" value="Genomic_DNA"/>
</dbReference>
<accession>A0ABU0TIH6</accession>
<dbReference type="Proteomes" id="UP001225072">
    <property type="component" value="Unassembled WGS sequence"/>
</dbReference>
<evidence type="ECO:0000313" key="2">
    <source>
        <dbReference type="EMBL" id="MDQ1096862.1"/>
    </source>
</evidence>
<dbReference type="InterPro" id="IPR014710">
    <property type="entry name" value="RmlC-like_jellyroll"/>
</dbReference>
<protein>
    <submittedName>
        <fullName evidence="2">CRP-like cAMP-binding protein</fullName>
    </submittedName>
</protein>